<dbReference type="SUPFAM" id="SSF63829">
    <property type="entry name" value="Calcium-dependent phosphotriesterase"/>
    <property type="match status" value="1"/>
</dbReference>
<accession>A0A1D3CZ10</accession>
<reference evidence="2 3" key="1">
    <citation type="journal article" date="2016" name="BMC Genomics">
        <title>Comparative genomics reveals Cyclospora cayetanensis possesses coccidia-like metabolism and invasion components but unique surface antigens.</title>
        <authorList>
            <person name="Liu S."/>
            <person name="Wang L."/>
            <person name="Zheng H."/>
            <person name="Xu Z."/>
            <person name="Roellig D.M."/>
            <person name="Li N."/>
            <person name="Frace M.A."/>
            <person name="Tang K."/>
            <person name="Arrowood M.J."/>
            <person name="Moss D.M."/>
            <person name="Zhang L."/>
            <person name="Feng Y."/>
            <person name="Xiao L."/>
        </authorList>
    </citation>
    <scope>NUCLEOTIDE SEQUENCE [LARGE SCALE GENOMIC DNA]</scope>
    <source>
        <strain evidence="2 3">CHN_HEN01</strain>
    </source>
</reference>
<evidence type="ECO:0000313" key="2">
    <source>
        <dbReference type="EMBL" id="OEH76442.1"/>
    </source>
</evidence>
<gene>
    <name evidence="2" type="ORF">cyc_04829</name>
</gene>
<feature type="compositionally biased region" description="Pro residues" evidence="1">
    <location>
        <begin position="38"/>
        <end position="48"/>
    </location>
</feature>
<protein>
    <submittedName>
        <fullName evidence="2">Uncharacterized protein</fullName>
    </submittedName>
</protein>
<feature type="compositionally biased region" description="Gly residues" evidence="1">
    <location>
        <begin position="66"/>
        <end position="83"/>
    </location>
</feature>
<dbReference type="AlphaFoldDB" id="A0A1D3CZ10"/>
<keyword evidence="3" id="KW-1185">Reference proteome</keyword>
<dbReference type="EMBL" id="JROU02001458">
    <property type="protein sequence ID" value="OEH76442.1"/>
    <property type="molecule type" value="Genomic_DNA"/>
</dbReference>
<dbReference type="Proteomes" id="UP000095192">
    <property type="component" value="Unassembled WGS sequence"/>
</dbReference>
<feature type="compositionally biased region" description="Low complexity" evidence="1">
    <location>
        <begin position="24"/>
        <end position="36"/>
    </location>
</feature>
<comment type="caution">
    <text evidence="2">The sequence shown here is derived from an EMBL/GenBank/DDBJ whole genome shotgun (WGS) entry which is preliminary data.</text>
</comment>
<dbReference type="VEuPathDB" id="ToxoDB:cyc_04829"/>
<feature type="region of interest" description="Disordered" evidence="1">
    <location>
        <begin position="1"/>
        <end position="218"/>
    </location>
</feature>
<proteinExistence type="predicted"/>
<dbReference type="InParanoid" id="A0A1D3CZ10"/>
<sequence>MQQQPRGPGMAGPMNAPQRPGPPGVQQIGGPAMRPVGPGGPPGGPQGPRPGGINAQGSFRDFPRGPMGGFAGGPMGGQRGGPMGGPPGGPMGGPMGGPPGGPMSMRPSGPPGAGRPMQPQMGGPGGPGPQMRRPGGPMGAPPMQMMRGPSGHFEAPQRSMEGGGGTGGPPDMRGFMRAGPPPEFGIGDGHHGRPDMSHPPMGKMQQQPSPSKPVHPHAPKLVVHRPTRKTRGKVDGGEDDEIEEDLAIKGGFGTFKNLVVLRENGDLGNWTGFQWKCRRVGGVAFIKLTHDPEGRLWCINDNWEVGRLTNSGFRSLGLLGNEYLVDLAFNPLDGSLWAVNRLGELLRWSGYSLDRKAQHGFHKLKAITFDRKGNLWALNTACELAVWNEQEEEWDVKDIPGALRLTDLTFDERNRLWIIGPEGQLMVLSGSKWVNFGFVGCWKMKDLSFKVPKSANAKPSSPVAEAS</sequence>
<feature type="compositionally biased region" description="Low complexity" evidence="1">
    <location>
        <begin position="129"/>
        <end position="149"/>
    </location>
</feature>
<evidence type="ECO:0000256" key="1">
    <source>
        <dbReference type="SAM" id="MobiDB-lite"/>
    </source>
</evidence>
<name>A0A1D3CZ10_9EIME</name>
<organism evidence="2 3">
    <name type="scientific">Cyclospora cayetanensis</name>
    <dbReference type="NCBI Taxonomy" id="88456"/>
    <lineage>
        <taxon>Eukaryota</taxon>
        <taxon>Sar</taxon>
        <taxon>Alveolata</taxon>
        <taxon>Apicomplexa</taxon>
        <taxon>Conoidasida</taxon>
        <taxon>Coccidia</taxon>
        <taxon>Eucoccidiorida</taxon>
        <taxon>Eimeriorina</taxon>
        <taxon>Eimeriidae</taxon>
        <taxon>Cyclospora</taxon>
    </lineage>
</organism>
<evidence type="ECO:0000313" key="3">
    <source>
        <dbReference type="Proteomes" id="UP000095192"/>
    </source>
</evidence>
<dbReference type="VEuPathDB" id="ToxoDB:LOC34621304"/>